<dbReference type="NCBIfam" id="NF004837">
    <property type="entry name" value="PRK06187.1"/>
    <property type="match status" value="1"/>
</dbReference>
<dbReference type="InterPro" id="IPR042099">
    <property type="entry name" value="ANL_N_sf"/>
</dbReference>
<protein>
    <submittedName>
        <fullName evidence="5">Long-chain-fatty-acid--CoA ligase</fullName>
        <ecNumber evidence="5">6.2.1.3</ecNumber>
    </submittedName>
</protein>
<dbReference type="Pfam" id="PF13193">
    <property type="entry name" value="AMP-binding_C"/>
    <property type="match status" value="1"/>
</dbReference>
<evidence type="ECO:0000313" key="5">
    <source>
        <dbReference type="EMBL" id="CAA9568664.1"/>
    </source>
</evidence>
<dbReference type="FunFam" id="3.40.50.12780:FF:000003">
    <property type="entry name" value="Long-chain-fatty-acid--CoA ligase FadD"/>
    <property type="match status" value="1"/>
</dbReference>
<dbReference type="InterPro" id="IPR020845">
    <property type="entry name" value="AMP-binding_CS"/>
</dbReference>
<proteinExistence type="inferred from homology"/>
<feature type="domain" description="AMP-binding enzyme C-terminal" evidence="4">
    <location>
        <begin position="424"/>
        <end position="499"/>
    </location>
</feature>
<accession>A0A6J4V5I4</accession>
<evidence type="ECO:0000256" key="2">
    <source>
        <dbReference type="ARBA" id="ARBA00022598"/>
    </source>
</evidence>
<dbReference type="EC" id="6.2.1.3" evidence="5"/>
<gene>
    <name evidence="5" type="ORF">AVDCRST_MAG18-1731</name>
</gene>
<name>A0A6J4V5I4_9BACT</name>
<organism evidence="5">
    <name type="scientific">uncultured Thermomicrobiales bacterium</name>
    <dbReference type="NCBI Taxonomy" id="1645740"/>
    <lineage>
        <taxon>Bacteria</taxon>
        <taxon>Pseudomonadati</taxon>
        <taxon>Thermomicrobiota</taxon>
        <taxon>Thermomicrobia</taxon>
        <taxon>Thermomicrobiales</taxon>
        <taxon>environmental samples</taxon>
    </lineage>
</organism>
<dbReference type="PANTHER" id="PTHR43767">
    <property type="entry name" value="LONG-CHAIN-FATTY-ACID--COA LIGASE"/>
    <property type="match status" value="1"/>
</dbReference>
<dbReference type="AlphaFoldDB" id="A0A6J4V5I4"/>
<dbReference type="Gene3D" id="3.40.50.12780">
    <property type="entry name" value="N-terminal domain of ligase-like"/>
    <property type="match status" value="1"/>
</dbReference>
<dbReference type="FunFam" id="3.30.300.30:FF:000008">
    <property type="entry name" value="2,3-dihydroxybenzoate-AMP ligase"/>
    <property type="match status" value="1"/>
</dbReference>
<keyword evidence="2 5" id="KW-0436">Ligase</keyword>
<evidence type="ECO:0000256" key="1">
    <source>
        <dbReference type="ARBA" id="ARBA00006432"/>
    </source>
</evidence>
<dbReference type="Gene3D" id="3.30.300.30">
    <property type="match status" value="1"/>
</dbReference>
<dbReference type="PANTHER" id="PTHR43767:SF1">
    <property type="entry name" value="NONRIBOSOMAL PEPTIDE SYNTHASE PES1 (EUROFUNG)-RELATED"/>
    <property type="match status" value="1"/>
</dbReference>
<dbReference type="SUPFAM" id="SSF56801">
    <property type="entry name" value="Acetyl-CoA synthetase-like"/>
    <property type="match status" value="1"/>
</dbReference>
<dbReference type="InterPro" id="IPR025110">
    <property type="entry name" value="AMP-bd_C"/>
</dbReference>
<reference evidence="5" key="1">
    <citation type="submission" date="2020-02" db="EMBL/GenBank/DDBJ databases">
        <authorList>
            <person name="Meier V. D."/>
        </authorList>
    </citation>
    <scope>NUCLEOTIDE SEQUENCE</scope>
    <source>
        <strain evidence="5">AVDCRST_MAG18</strain>
    </source>
</reference>
<dbReference type="InterPro" id="IPR045851">
    <property type="entry name" value="AMP-bd_C_sf"/>
</dbReference>
<dbReference type="InterPro" id="IPR050237">
    <property type="entry name" value="ATP-dep_AMP-bd_enzyme"/>
</dbReference>
<dbReference type="EMBL" id="CADCWN010000133">
    <property type="protein sequence ID" value="CAA9568664.1"/>
    <property type="molecule type" value="Genomic_DNA"/>
</dbReference>
<sequence length="518" mass="55385">MATAMTLAEIVADVAARDGERTAIIFGEQRLSYAQTNGLIERVADALAARGIARGDRVALMVPNIPQFVVAYYAVLRLGAVVVPLNLLYKAEEVGYILNDSAARAVIVFELFYPQIAAGIAAAPSVRHTIFIGQSAAPEGTTGWAALLGGGDPPRERATIAPSDLAVICYTSGTTGRPKGAMLTHRNFIANCEQLEALPKFAAGPDDITLLVLPLFHIYGMNVGMNAGLRAGGALALVPRFEPVPVLEAIQGLRATIFLGAPPMYIAWVNTPSLGEYDLSSLRSVSSGAAALPREVLNRFGELSGVEIMEGYGLTETSPVSHSNAAAPHIKPGTIGLPIPGVEARVVDEHDHDVPQGQEGEILLRGENVMIGYWGREEDSAEALRGGWFHTGDIGTVDEDGYYTIVDRKKDMINAGGFKVWPREVEEILYAHPAVREAAVVAIPDPYAGERPLAYVALKDGQAASAEELIAYCKGCLASFKAPTRIEFRDELPKLPTGKVLRRVLRDDARALAQAQAD</sequence>
<dbReference type="GO" id="GO:0004467">
    <property type="term" value="F:long-chain fatty acid-CoA ligase activity"/>
    <property type="evidence" value="ECO:0007669"/>
    <property type="project" value="UniProtKB-EC"/>
</dbReference>
<evidence type="ECO:0000259" key="3">
    <source>
        <dbReference type="Pfam" id="PF00501"/>
    </source>
</evidence>
<dbReference type="InterPro" id="IPR000873">
    <property type="entry name" value="AMP-dep_synth/lig_dom"/>
</dbReference>
<comment type="similarity">
    <text evidence="1">Belongs to the ATP-dependent AMP-binding enzyme family.</text>
</comment>
<feature type="domain" description="AMP-dependent synthetase/ligase" evidence="3">
    <location>
        <begin position="13"/>
        <end position="374"/>
    </location>
</feature>
<dbReference type="PROSITE" id="PS00455">
    <property type="entry name" value="AMP_BINDING"/>
    <property type="match status" value="1"/>
</dbReference>
<dbReference type="CDD" id="cd05936">
    <property type="entry name" value="FC-FACS_FadD_like"/>
    <property type="match status" value="1"/>
</dbReference>
<dbReference type="Pfam" id="PF00501">
    <property type="entry name" value="AMP-binding"/>
    <property type="match status" value="1"/>
</dbReference>
<evidence type="ECO:0000259" key="4">
    <source>
        <dbReference type="Pfam" id="PF13193"/>
    </source>
</evidence>